<evidence type="ECO:0000313" key="3">
    <source>
        <dbReference type="EMBL" id="CAK8694574.1"/>
    </source>
</evidence>
<dbReference type="PANTHER" id="PTHR10704:SF44">
    <property type="entry name" value="LD35051P-RELATED"/>
    <property type="match status" value="1"/>
</dbReference>
<dbReference type="InterPro" id="IPR000863">
    <property type="entry name" value="Sulfotransferase_dom"/>
</dbReference>
<name>A0ABP0GVA8_CLALP</name>
<keyword evidence="1" id="KW-0808">Transferase</keyword>
<dbReference type="InterPro" id="IPR051135">
    <property type="entry name" value="Gal/GlcNAc/GalNAc_ST"/>
</dbReference>
<keyword evidence="4" id="KW-1185">Reference proteome</keyword>
<dbReference type="Pfam" id="PF00685">
    <property type="entry name" value="Sulfotransfer_1"/>
    <property type="match status" value="1"/>
</dbReference>
<evidence type="ECO:0000259" key="2">
    <source>
        <dbReference type="Pfam" id="PF00685"/>
    </source>
</evidence>
<feature type="domain" description="Sulfotransferase" evidence="2">
    <location>
        <begin position="14"/>
        <end position="161"/>
    </location>
</feature>
<dbReference type="Proteomes" id="UP001642483">
    <property type="component" value="Unassembled WGS sequence"/>
</dbReference>
<evidence type="ECO:0000313" key="4">
    <source>
        <dbReference type="Proteomes" id="UP001642483"/>
    </source>
</evidence>
<dbReference type="EMBL" id="CAWYQH010000141">
    <property type="protein sequence ID" value="CAK8694574.1"/>
    <property type="molecule type" value="Genomic_DNA"/>
</dbReference>
<proteinExistence type="inferred from homology"/>
<comment type="similarity">
    <text evidence="1">Belongs to the sulfotransferase 1 family.</text>
</comment>
<accession>A0ABP0GVA8</accession>
<dbReference type="PANTHER" id="PTHR10704">
    <property type="entry name" value="CARBOHYDRATE SULFOTRANSFERASE"/>
    <property type="match status" value="1"/>
</dbReference>
<sequence length="182" mass="21345">MQWVGQLLNTSYVKTKVIHLLQDPRVTVHHRMGHGKTNLKVFRQVAGQVCKQLDTNVQYANDALSNNHWLQGRYMRVKMEEFHLDPVGMTQKIYDFIEINMNPQIQRWLFNNIPTATSDKGPTSETLHLKKNYRMPAWKEKFSGKELFQVETICKDAVHRLGYKMFAKNLLSRNLSRSHFNA</sequence>
<dbReference type="EC" id="2.8.2.-" evidence="1"/>
<dbReference type="InterPro" id="IPR027417">
    <property type="entry name" value="P-loop_NTPase"/>
</dbReference>
<dbReference type="Gene3D" id="3.40.50.300">
    <property type="entry name" value="P-loop containing nucleotide triphosphate hydrolases"/>
    <property type="match status" value="1"/>
</dbReference>
<protein>
    <recommendedName>
        <fullName evidence="1">Sulfotransferase</fullName>
        <ecNumber evidence="1">2.8.2.-</ecNumber>
    </recommendedName>
</protein>
<reference evidence="3 4" key="1">
    <citation type="submission" date="2024-02" db="EMBL/GenBank/DDBJ databases">
        <authorList>
            <person name="Daric V."/>
            <person name="Darras S."/>
        </authorList>
    </citation>
    <scope>NUCLEOTIDE SEQUENCE [LARGE SCALE GENOMIC DNA]</scope>
</reference>
<comment type="caution">
    <text evidence="3">The sequence shown here is derived from an EMBL/GenBank/DDBJ whole genome shotgun (WGS) entry which is preliminary data.</text>
</comment>
<organism evidence="3 4">
    <name type="scientific">Clavelina lepadiformis</name>
    <name type="common">Light-bulb sea squirt</name>
    <name type="synonym">Ascidia lepadiformis</name>
    <dbReference type="NCBI Taxonomy" id="159417"/>
    <lineage>
        <taxon>Eukaryota</taxon>
        <taxon>Metazoa</taxon>
        <taxon>Chordata</taxon>
        <taxon>Tunicata</taxon>
        <taxon>Ascidiacea</taxon>
        <taxon>Aplousobranchia</taxon>
        <taxon>Clavelinidae</taxon>
        <taxon>Clavelina</taxon>
    </lineage>
</organism>
<dbReference type="SUPFAM" id="SSF52540">
    <property type="entry name" value="P-loop containing nucleoside triphosphate hydrolases"/>
    <property type="match status" value="1"/>
</dbReference>
<evidence type="ECO:0000256" key="1">
    <source>
        <dbReference type="RuleBase" id="RU361155"/>
    </source>
</evidence>
<gene>
    <name evidence="3" type="ORF">CVLEPA_LOCUS27936</name>
</gene>